<dbReference type="GO" id="GO:0051536">
    <property type="term" value="F:iron-sulfur cluster binding"/>
    <property type="evidence" value="ECO:0007669"/>
    <property type="project" value="UniProtKB-KW"/>
</dbReference>
<dbReference type="InterPro" id="IPR015421">
    <property type="entry name" value="PyrdxlP-dep_Trfase_major"/>
</dbReference>
<protein>
    <recommendedName>
        <fullName evidence="3">cysteine desulfurase</fullName>
        <ecNumber evidence="3">2.8.1.7</ecNumber>
    </recommendedName>
</protein>
<evidence type="ECO:0000256" key="3">
    <source>
        <dbReference type="ARBA" id="ARBA00012239"/>
    </source>
</evidence>
<reference evidence="12 13" key="1">
    <citation type="submission" date="2017-07" db="EMBL/GenBank/DDBJ databases">
        <title>Draft whole genome sequences of clinical Proprionibacteriaceae strains.</title>
        <authorList>
            <person name="Bernier A.-M."/>
            <person name="Bernard K."/>
            <person name="Domingo M.-C."/>
        </authorList>
    </citation>
    <scope>NUCLEOTIDE SEQUENCE [LARGE SCALE GENOMIC DNA]</scope>
    <source>
        <strain evidence="12 13">NML 030167</strain>
    </source>
</reference>
<keyword evidence="6" id="KW-0663">Pyridoxal phosphate</keyword>
<dbReference type="GO" id="GO:0046872">
    <property type="term" value="F:metal ion binding"/>
    <property type="evidence" value="ECO:0007669"/>
    <property type="project" value="UniProtKB-KW"/>
</dbReference>
<dbReference type="Gene3D" id="1.10.260.50">
    <property type="match status" value="1"/>
</dbReference>
<evidence type="ECO:0000256" key="6">
    <source>
        <dbReference type="ARBA" id="ARBA00022898"/>
    </source>
</evidence>
<dbReference type="PANTHER" id="PTHR11601">
    <property type="entry name" value="CYSTEINE DESULFURYLASE FAMILY MEMBER"/>
    <property type="match status" value="1"/>
</dbReference>
<evidence type="ECO:0000313" key="12">
    <source>
        <dbReference type="EMBL" id="OYO14793.1"/>
    </source>
</evidence>
<proteinExistence type="inferred from homology"/>
<dbReference type="InterPro" id="IPR015424">
    <property type="entry name" value="PyrdxlP-dep_Trfase"/>
</dbReference>
<keyword evidence="5" id="KW-0479">Metal-binding</keyword>
<evidence type="ECO:0000256" key="9">
    <source>
        <dbReference type="ARBA" id="ARBA00050776"/>
    </source>
</evidence>
<evidence type="ECO:0000256" key="7">
    <source>
        <dbReference type="ARBA" id="ARBA00023004"/>
    </source>
</evidence>
<comment type="caution">
    <text evidence="12">The sequence shown here is derived from an EMBL/GenBank/DDBJ whole genome shotgun (WGS) entry which is preliminary data.</text>
</comment>
<accession>A0A255GK82</accession>
<dbReference type="Proteomes" id="UP000215896">
    <property type="component" value="Unassembled WGS sequence"/>
</dbReference>
<dbReference type="InterPro" id="IPR020578">
    <property type="entry name" value="Aminotrans_V_PyrdxlP_BS"/>
</dbReference>
<evidence type="ECO:0000259" key="11">
    <source>
        <dbReference type="Pfam" id="PF00266"/>
    </source>
</evidence>
<organism evidence="12 13">
    <name type="scientific">Enemella evansiae</name>
    <dbReference type="NCBI Taxonomy" id="2016499"/>
    <lineage>
        <taxon>Bacteria</taxon>
        <taxon>Bacillati</taxon>
        <taxon>Actinomycetota</taxon>
        <taxon>Actinomycetes</taxon>
        <taxon>Propionibacteriales</taxon>
        <taxon>Propionibacteriaceae</taxon>
        <taxon>Enemella</taxon>
    </lineage>
</organism>
<evidence type="ECO:0000256" key="8">
    <source>
        <dbReference type="ARBA" id="ARBA00023014"/>
    </source>
</evidence>
<keyword evidence="13" id="KW-1185">Reference proteome</keyword>
<evidence type="ECO:0000256" key="5">
    <source>
        <dbReference type="ARBA" id="ARBA00022723"/>
    </source>
</evidence>
<dbReference type="EC" id="2.8.1.7" evidence="3"/>
<keyword evidence="8" id="KW-0411">Iron-sulfur</keyword>
<dbReference type="GO" id="GO:0031071">
    <property type="term" value="F:cysteine desulfurase activity"/>
    <property type="evidence" value="ECO:0007669"/>
    <property type="project" value="UniProtKB-EC"/>
</dbReference>
<dbReference type="InterPro" id="IPR000192">
    <property type="entry name" value="Aminotrans_V_dom"/>
</dbReference>
<feature type="domain" description="Aminotransferase class V" evidence="11">
    <location>
        <begin position="6"/>
        <end position="365"/>
    </location>
</feature>
<evidence type="ECO:0000313" key="13">
    <source>
        <dbReference type="Proteomes" id="UP000215896"/>
    </source>
</evidence>
<comment type="catalytic activity">
    <reaction evidence="9">
        <text>(sulfur carrier)-H + L-cysteine = (sulfur carrier)-SH + L-alanine</text>
        <dbReference type="Rhea" id="RHEA:43892"/>
        <dbReference type="Rhea" id="RHEA-COMP:14737"/>
        <dbReference type="Rhea" id="RHEA-COMP:14739"/>
        <dbReference type="ChEBI" id="CHEBI:29917"/>
        <dbReference type="ChEBI" id="CHEBI:35235"/>
        <dbReference type="ChEBI" id="CHEBI:57972"/>
        <dbReference type="ChEBI" id="CHEBI:64428"/>
        <dbReference type="EC" id="2.8.1.7"/>
    </reaction>
</comment>
<comment type="similarity">
    <text evidence="2">Belongs to the class-V pyridoxal-phosphate-dependent aminotransferase family. NifS/IscS subfamily.</text>
</comment>
<evidence type="ECO:0000256" key="2">
    <source>
        <dbReference type="ARBA" id="ARBA00006490"/>
    </source>
</evidence>
<dbReference type="Gene3D" id="3.40.640.10">
    <property type="entry name" value="Type I PLP-dependent aspartate aminotransferase-like (Major domain)"/>
    <property type="match status" value="1"/>
</dbReference>
<comment type="cofactor">
    <cofactor evidence="1 10">
        <name>pyridoxal 5'-phosphate</name>
        <dbReference type="ChEBI" id="CHEBI:597326"/>
    </cofactor>
</comment>
<dbReference type="InterPro" id="IPR016454">
    <property type="entry name" value="Cysteine_dSase"/>
</dbReference>
<keyword evidence="4" id="KW-0808">Transferase</keyword>
<dbReference type="Gene3D" id="3.90.1150.10">
    <property type="entry name" value="Aspartate Aminotransferase, domain 1"/>
    <property type="match status" value="1"/>
</dbReference>
<keyword evidence="7" id="KW-0408">Iron</keyword>
<gene>
    <name evidence="12" type="ORF">CGZ94_06745</name>
</gene>
<dbReference type="OrthoDB" id="9808002at2"/>
<evidence type="ECO:0000256" key="1">
    <source>
        <dbReference type="ARBA" id="ARBA00001933"/>
    </source>
</evidence>
<evidence type="ECO:0000256" key="4">
    <source>
        <dbReference type="ARBA" id="ARBA00022679"/>
    </source>
</evidence>
<sequence length="380" mass="39090">MPERSYLDNAATAPLRPEAYAAITETLALTGNASSLHGSGRRLRAVLEDSRDQLAADLGCDPVEVVFTSGGTEADNLAVQGAWRARPQGSIGQRNRLIGSTIEHPAIADTLAALTAEGADVAECPVGPDGALDRAVLAELLTVPTLLTTVMWVNNEVGVAQDIPQIAEQAHATGSWVHSDGVQALGHLPVDFAGSGLDLLTVTAHKVGGPVGIGALIVRRELPLRAYAFGGGQERDLRSGTSAPALVAGFAAAVHAAVTGREAEEARLQGLRDRLLAGLPAGAEVNGARGSAAIANIWFPGGRSDDLLMLLDGAGIDTSAGSACSAGVARPSDVLLALGLDEDRATESLRISLGWQTTEADIDRLLAALPEVSARARAAR</sequence>
<dbReference type="PANTHER" id="PTHR11601:SF34">
    <property type="entry name" value="CYSTEINE DESULFURASE"/>
    <property type="match status" value="1"/>
</dbReference>
<dbReference type="PROSITE" id="PS00595">
    <property type="entry name" value="AA_TRANSFER_CLASS_5"/>
    <property type="match status" value="1"/>
</dbReference>
<dbReference type="InterPro" id="IPR015422">
    <property type="entry name" value="PyrdxlP-dep_Trfase_small"/>
</dbReference>
<dbReference type="SUPFAM" id="SSF53383">
    <property type="entry name" value="PLP-dependent transferases"/>
    <property type="match status" value="1"/>
</dbReference>
<name>A0A255GK82_9ACTN</name>
<dbReference type="PIRSF" id="PIRSF005572">
    <property type="entry name" value="NifS"/>
    <property type="match status" value="1"/>
</dbReference>
<dbReference type="Pfam" id="PF00266">
    <property type="entry name" value="Aminotran_5"/>
    <property type="match status" value="1"/>
</dbReference>
<dbReference type="AlphaFoldDB" id="A0A255GK82"/>
<dbReference type="EMBL" id="NMVO01000012">
    <property type="protein sequence ID" value="OYO14793.1"/>
    <property type="molecule type" value="Genomic_DNA"/>
</dbReference>
<dbReference type="RefSeq" id="WP_094405456.1">
    <property type="nucleotide sequence ID" value="NZ_NMVO01000012.1"/>
</dbReference>
<evidence type="ECO:0000256" key="10">
    <source>
        <dbReference type="RuleBase" id="RU004504"/>
    </source>
</evidence>